<gene>
    <name evidence="1" type="ORF">CLV43_114300</name>
</gene>
<organism evidence="1 2">
    <name type="scientific">Umezawaea tangerina</name>
    <dbReference type="NCBI Taxonomy" id="84725"/>
    <lineage>
        <taxon>Bacteria</taxon>
        <taxon>Bacillati</taxon>
        <taxon>Actinomycetota</taxon>
        <taxon>Actinomycetes</taxon>
        <taxon>Pseudonocardiales</taxon>
        <taxon>Pseudonocardiaceae</taxon>
        <taxon>Umezawaea</taxon>
    </lineage>
</organism>
<evidence type="ECO:0000313" key="2">
    <source>
        <dbReference type="Proteomes" id="UP000239494"/>
    </source>
</evidence>
<comment type="caution">
    <text evidence="1">The sequence shown here is derived from an EMBL/GenBank/DDBJ whole genome shotgun (WGS) entry which is preliminary data.</text>
</comment>
<proteinExistence type="predicted"/>
<reference evidence="1 2" key="1">
    <citation type="submission" date="2018-03" db="EMBL/GenBank/DDBJ databases">
        <title>Genomic Encyclopedia of Archaeal and Bacterial Type Strains, Phase II (KMG-II): from individual species to whole genera.</title>
        <authorList>
            <person name="Goeker M."/>
        </authorList>
    </citation>
    <scope>NUCLEOTIDE SEQUENCE [LARGE SCALE GENOMIC DNA]</scope>
    <source>
        <strain evidence="1 2">DSM 44720</strain>
    </source>
</reference>
<dbReference type="EMBL" id="PVTF01000014">
    <property type="protein sequence ID" value="PRY35382.1"/>
    <property type="molecule type" value="Genomic_DNA"/>
</dbReference>
<dbReference type="AlphaFoldDB" id="A0A2T0SPN3"/>
<evidence type="ECO:0000313" key="1">
    <source>
        <dbReference type="EMBL" id="PRY35382.1"/>
    </source>
</evidence>
<dbReference type="RefSeq" id="WP_106193926.1">
    <property type="nucleotide sequence ID" value="NZ_PVTF01000014.1"/>
</dbReference>
<protein>
    <submittedName>
        <fullName evidence="1">Uncharacterized protein</fullName>
    </submittedName>
</protein>
<name>A0A2T0SPN3_9PSEU</name>
<dbReference type="Proteomes" id="UP000239494">
    <property type="component" value="Unassembled WGS sequence"/>
</dbReference>
<keyword evidence="2" id="KW-1185">Reference proteome</keyword>
<sequence length="155" mass="17408">MAKESGLSWQRTSCEDGAVSAYGGLVSYWTDGHVRPDVTGLDEFARERQVLLTDTSFTPPEVEPLSAWAKCPACADSRYHLLGERQQVPTGRRVRHAVMDEFPAATRTQADATQPLEIRTRVEWGFETQEQITRECRSCGHQWQQATGQNGVRRG</sequence>
<dbReference type="OrthoDB" id="4715691at2"/>
<accession>A0A2T0SPN3</accession>